<feature type="region of interest" description="Disordered" evidence="1">
    <location>
        <begin position="484"/>
        <end position="503"/>
    </location>
</feature>
<sequence>MPISLALIVTLVLWLALRWLSRNGQRAALATSLLIALFFAFNQCLVVLDTILEKLSQFWVHTGYWEHPWFLLVILLVGAVPALDLIFRRLKNPVLWSNYLNVFALILVLLPASNAAMARIREPAKPIIRAEGGIPLTAKPGRLPDIYYIILDAYARSDVMKDLFGFNNAPFLDRLEQKGFFVARESRANYCQTPLSLCSTLNCDYLKTLIAPSTRDRDPLAVLIRDNLVVKSLRPLGYQFVAFASGYDVTECPQADRFLGPRHPADNFQMLVVRMTPLRYLPLKIDSWDFYTSIRERTLFTLDNLSEVAHDKEPTFTFAHILSPHHPFVFGENGEDVSPRAGNDIDAGGRRSRNLANSLAYREGYRKQAIYLTKRVEQAIDQILAKSPEPPIIILQSDHGSGLRHHLNDLERTDLRERMSILNCYYFPNRNYEGLTPRITPVNSFRVAFNNNFGGKLPILENRNQFSTYDEPFEFVDVTGRLDSGQDRGRKYTPPDIYPGMVH</sequence>
<feature type="transmembrane region" description="Helical" evidence="2">
    <location>
        <begin position="28"/>
        <end position="48"/>
    </location>
</feature>
<dbReference type="InterPro" id="IPR017850">
    <property type="entry name" value="Alkaline_phosphatase_core_sf"/>
</dbReference>
<keyword evidence="3" id="KW-0614">Plasmid</keyword>
<feature type="transmembrane region" description="Helical" evidence="2">
    <location>
        <begin position="99"/>
        <end position="120"/>
    </location>
</feature>
<feature type="transmembrane region" description="Helical" evidence="2">
    <location>
        <begin position="69"/>
        <end position="87"/>
    </location>
</feature>
<keyword evidence="4" id="KW-1185">Reference proteome</keyword>
<dbReference type="SUPFAM" id="SSF53649">
    <property type="entry name" value="Alkaline phosphatase-like"/>
    <property type="match status" value="1"/>
</dbReference>
<dbReference type="AlphaFoldDB" id="L0DTA8"/>
<organism evidence="3 4">
    <name type="scientific">Singulisphaera acidiphila (strain ATCC BAA-1392 / DSM 18658 / VKM B-2454 / MOB10)</name>
    <dbReference type="NCBI Taxonomy" id="886293"/>
    <lineage>
        <taxon>Bacteria</taxon>
        <taxon>Pseudomonadati</taxon>
        <taxon>Planctomycetota</taxon>
        <taxon>Planctomycetia</taxon>
        <taxon>Isosphaerales</taxon>
        <taxon>Isosphaeraceae</taxon>
        <taxon>Singulisphaera</taxon>
    </lineage>
</organism>
<dbReference type="OrthoDB" id="681113at2"/>
<dbReference type="eggNOG" id="COG3119">
    <property type="taxonomic scope" value="Bacteria"/>
</dbReference>
<evidence type="ECO:0000313" key="4">
    <source>
        <dbReference type="Proteomes" id="UP000010798"/>
    </source>
</evidence>
<reference evidence="3 4" key="1">
    <citation type="submission" date="2012-02" db="EMBL/GenBank/DDBJ databases">
        <title>Complete sequence of plasmid 1 of Singulisphaera acidiphila DSM 18658.</title>
        <authorList>
            <consortium name="US DOE Joint Genome Institute (JGI-PGF)"/>
            <person name="Lucas S."/>
            <person name="Copeland A."/>
            <person name="Lapidus A."/>
            <person name="Glavina del Rio T."/>
            <person name="Dalin E."/>
            <person name="Tice H."/>
            <person name="Bruce D."/>
            <person name="Goodwin L."/>
            <person name="Pitluck S."/>
            <person name="Peters L."/>
            <person name="Ovchinnikova G."/>
            <person name="Chertkov O."/>
            <person name="Kyrpides N."/>
            <person name="Mavromatis K."/>
            <person name="Ivanova N."/>
            <person name="Brettin T."/>
            <person name="Detter J.C."/>
            <person name="Han C."/>
            <person name="Larimer F."/>
            <person name="Land M."/>
            <person name="Hauser L."/>
            <person name="Markowitz V."/>
            <person name="Cheng J.-F."/>
            <person name="Hugenholtz P."/>
            <person name="Woyke T."/>
            <person name="Wu D."/>
            <person name="Tindall B."/>
            <person name="Pomrenke H."/>
            <person name="Brambilla E."/>
            <person name="Klenk H.-P."/>
            <person name="Eisen J.A."/>
        </authorList>
    </citation>
    <scope>NUCLEOTIDE SEQUENCE [LARGE SCALE GENOMIC DNA]</scope>
    <source>
        <strain evidence="4">ATCC BAA-1392 / DSM 18658 / VKM B-2454 / MOB10</strain>
        <plasmid evidence="3 4">pSINAC01</plasmid>
    </source>
</reference>
<dbReference type="HOGENOM" id="CLU_541729_0_0_0"/>
<geneLocation type="plasmid" evidence="3 4">
    <name>pSINAC01</name>
</geneLocation>
<dbReference type="Gene3D" id="3.40.720.10">
    <property type="entry name" value="Alkaline Phosphatase, subunit A"/>
    <property type="match status" value="1"/>
</dbReference>
<evidence type="ECO:0000313" key="3">
    <source>
        <dbReference type="EMBL" id="AGA31601.1"/>
    </source>
</evidence>
<dbReference type="Proteomes" id="UP000010798">
    <property type="component" value="Plasmid pSINAC01"/>
</dbReference>
<accession>L0DTA8</accession>
<keyword evidence="2" id="KW-1133">Transmembrane helix</keyword>
<evidence type="ECO:0000256" key="2">
    <source>
        <dbReference type="SAM" id="Phobius"/>
    </source>
</evidence>
<keyword evidence="2" id="KW-0812">Transmembrane</keyword>
<evidence type="ECO:0008006" key="5">
    <source>
        <dbReference type="Google" id="ProtNLM"/>
    </source>
</evidence>
<dbReference type="KEGG" id="saci:Sinac_7569"/>
<name>L0DTA8_SINAD</name>
<protein>
    <recommendedName>
        <fullName evidence="5">Sulfatase N-terminal domain-containing protein</fullName>
    </recommendedName>
</protein>
<evidence type="ECO:0000256" key="1">
    <source>
        <dbReference type="SAM" id="MobiDB-lite"/>
    </source>
</evidence>
<gene>
    <name evidence="3" type="ordered locus">Sinac_7569</name>
</gene>
<keyword evidence="2" id="KW-0472">Membrane</keyword>
<dbReference type="EMBL" id="CP003365">
    <property type="protein sequence ID" value="AGA31601.1"/>
    <property type="molecule type" value="Genomic_DNA"/>
</dbReference>
<proteinExistence type="predicted"/>